<dbReference type="InterPro" id="IPR034154">
    <property type="entry name" value="TOPRIM_DnaG/twinkle"/>
</dbReference>
<dbReference type="InterPro" id="IPR050219">
    <property type="entry name" value="DnaG_primase"/>
</dbReference>
<keyword evidence="3" id="KW-0862">Zinc</keyword>
<evidence type="ECO:0000256" key="3">
    <source>
        <dbReference type="ARBA" id="ARBA00022833"/>
    </source>
</evidence>
<evidence type="ECO:0000313" key="6">
    <source>
        <dbReference type="EMBL" id="BBO72615.1"/>
    </source>
</evidence>
<evidence type="ECO:0000313" key="7">
    <source>
        <dbReference type="Proteomes" id="UP000427769"/>
    </source>
</evidence>
<sequence>MSYYTELKEKNDIINIAKTLGYNGTKSGRVYQGDCPLHPSTGGKCLVIWRGIQGFRCYHCMKSGDVIKLVELYKRCDHTTAVNYLADRCGMPHLSGKSDLSPEEQAQLEADAQEETLVYEMLTVGAEWFHQQLDNFPGIVDHLHKHYGFSPEIVTELKIGFAPPGTSHPKISSDLAEYLGAMPEFKDSLAKSGLFGFASPAGPMWDCFKGRIIFPFWKNGKVVNLIARATSITPVDQYECYTDKEGNVQTDEAGQAMYVKYKKLRRHIPDDEKRKHISKFIGMETFMGSDSIRGAKEIIITEGAPDWVSAVDYDFAAISPVTTNFRDRDLDKLAHETAGTDAVYIINDADANEAGQKGALKTGKYLTGRGRKVFLVELPRPEGASKIDLNEYLVNHTADDLRKLMESARSVLDILIDGLPADFVKAQPILKTEILPLLLGVDEGLRVHYFELIRKAVKTTKAVITAEFDEVKKALAKREKEADVPTVDPAIQTAAETLAKNPALIRMRIDVVNRSGVVGERNVIAMYFAALDSRLLPEDGASPNALAIKNAGHHGSGKSFSLKKCLELYPKEAYLLITNGSAKSLYYLPNGLKHCALIVAEAFQFQANNAGDSELVYVTRSLLSEGCVAYQVPQKDEDGNFVTVEKRLDGPTSFITTTTIDKLEAQLEDRLFTIHPDESMDQTRSIMNMTAKIKSGEFEGVDKATQATWKLFHSMLRPVDVIIPYAGQIASHLQQGDKLPIATRRAFNRVLAIIQTVVCAYQFQRSKDDKGRLMAEMSDYWMALQIVREAFRETLGHQSKEAEHRIDFIRQNGPVQYGALASEWGVSKSALTGWVRGKLIDGILTWCDEDGVEFPDEPALKKAKHSGKAYLKINDAFHIDNITGLPTPFELTGDTRWDEGGELSRLYDLALDPRPIVEHSASEKVLEADLPEDEPDAEDHEETEEEFSFDDWIPEGLGNNPI</sequence>
<proteinExistence type="predicted"/>
<feature type="compositionally biased region" description="Acidic residues" evidence="4">
    <location>
        <begin position="929"/>
        <end position="953"/>
    </location>
</feature>
<dbReference type="InterPro" id="IPR037068">
    <property type="entry name" value="DNA_primase_core_N_sf"/>
</dbReference>
<gene>
    <name evidence="6" type="ORF">DSCW_00320</name>
</gene>
<protein>
    <recommendedName>
        <fullName evidence="5">Zinc finger CHC2-type domain-containing protein</fullName>
    </recommendedName>
</protein>
<dbReference type="Proteomes" id="UP000427769">
    <property type="component" value="Chromosome"/>
</dbReference>
<feature type="region of interest" description="Disordered" evidence="4">
    <location>
        <begin position="920"/>
        <end position="962"/>
    </location>
</feature>
<dbReference type="GO" id="GO:0005737">
    <property type="term" value="C:cytoplasm"/>
    <property type="evidence" value="ECO:0007669"/>
    <property type="project" value="TreeGrafter"/>
</dbReference>
<keyword evidence="1" id="KW-0479">Metal-binding</keyword>
<organism evidence="6 7">
    <name type="scientific">Desulfosarcina widdelii</name>
    <dbReference type="NCBI Taxonomy" id="947919"/>
    <lineage>
        <taxon>Bacteria</taxon>
        <taxon>Pseudomonadati</taxon>
        <taxon>Thermodesulfobacteriota</taxon>
        <taxon>Desulfobacteria</taxon>
        <taxon>Desulfobacterales</taxon>
        <taxon>Desulfosarcinaceae</taxon>
        <taxon>Desulfosarcina</taxon>
    </lineage>
</organism>
<dbReference type="InterPro" id="IPR036977">
    <property type="entry name" value="DNA_primase_Znf_CHC2"/>
</dbReference>
<evidence type="ECO:0000259" key="5">
    <source>
        <dbReference type="SMART" id="SM00400"/>
    </source>
</evidence>
<dbReference type="SUPFAM" id="SSF57783">
    <property type="entry name" value="Zinc beta-ribbon"/>
    <property type="match status" value="1"/>
</dbReference>
<dbReference type="Pfam" id="PF01807">
    <property type="entry name" value="Zn_ribbon_DnaG"/>
    <property type="match status" value="1"/>
</dbReference>
<dbReference type="KEGG" id="dwd:DSCW_00320"/>
<dbReference type="EMBL" id="AP021875">
    <property type="protein sequence ID" value="BBO72615.1"/>
    <property type="molecule type" value="Genomic_DNA"/>
</dbReference>
<evidence type="ECO:0000256" key="1">
    <source>
        <dbReference type="ARBA" id="ARBA00022723"/>
    </source>
</evidence>
<keyword evidence="7" id="KW-1185">Reference proteome</keyword>
<dbReference type="AlphaFoldDB" id="A0A5K7YW31"/>
<evidence type="ECO:0000256" key="2">
    <source>
        <dbReference type="ARBA" id="ARBA00022771"/>
    </source>
</evidence>
<dbReference type="Gene3D" id="3.90.580.10">
    <property type="entry name" value="Zinc finger, CHC2-type domain"/>
    <property type="match status" value="1"/>
</dbReference>
<dbReference type="OrthoDB" id="5400740at2"/>
<evidence type="ECO:0000256" key="4">
    <source>
        <dbReference type="SAM" id="MobiDB-lite"/>
    </source>
</evidence>
<dbReference type="SMART" id="SM00400">
    <property type="entry name" value="ZnF_CHCC"/>
    <property type="match status" value="1"/>
</dbReference>
<dbReference type="Gene3D" id="3.90.980.10">
    <property type="entry name" value="DNA primase, catalytic core, N-terminal domain"/>
    <property type="match status" value="1"/>
</dbReference>
<dbReference type="GO" id="GO:0003899">
    <property type="term" value="F:DNA-directed RNA polymerase activity"/>
    <property type="evidence" value="ECO:0007669"/>
    <property type="project" value="InterPro"/>
</dbReference>
<dbReference type="GO" id="GO:0003677">
    <property type="term" value="F:DNA binding"/>
    <property type="evidence" value="ECO:0007669"/>
    <property type="project" value="InterPro"/>
</dbReference>
<dbReference type="CDD" id="cd01029">
    <property type="entry name" value="TOPRIM_primases"/>
    <property type="match status" value="1"/>
</dbReference>
<dbReference type="PANTHER" id="PTHR30313:SF2">
    <property type="entry name" value="DNA PRIMASE"/>
    <property type="match status" value="1"/>
</dbReference>
<dbReference type="Gene3D" id="3.40.1360.10">
    <property type="match status" value="1"/>
</dbReference>
<dbReference type="InterPro" id="IPR002694">
    <property type="entry name" value="Znf_CHC2"/>
</dbReference>
<dbReference type="GO" id="GO:0006269">
    <property type="term" value="P:DNA replication, synthesis of primer"/>
    <property type="evidence" value="ECO:0007669"/>
    <property type="project" value="TreeGrafter"/>
</dbReference>
<reference evidence="6 7" key="1">
    <citation type="submission" date="2019-11" db="EMBL/GenBank/DDBJ databases">
        <title>Comparative genomics of hydrocarbon-degrading Desulfosarcina strains.</title>
        <authorList>
            <person name="Watanabe M."/>
            <person name="Kojima H."/>
            <person name="Fukui M."/>
        </authorList>
    </citation>
    <scope>NUCLEOTIDE SEQUENCE [LARGE SCALE GENOMIC DNA]</scope>
    <source>
        <strain evidence="6 7">PP31</strain>
    </source>
</reference>
<feature type="domain" description="Zinc finger CHC2-type" evidence="5">
    <location>
        <begin position="31"/>
        <end position="86"/>
    </location>
</feature>
<dbReference type="PANTHER" id="PTHR30313">
    <property type="entry name" value="DNA PRIMASE"/>
    <property type="match status" value="1"/>
</dbReference>
<name>A0A5K7YW31_9BACT</name>
<dbReference type="SUPFAM" id="SSF56731">
    <property type="entry name" value="DNA primase core"/>
    <property type="match status" value="2"/>
</dbReference>
<accession>A0A5K7YW31</accession>
<keyword evidence="2" id="KW-0863">Zinc-finger</keyword>
<dbReference type="GO" id="GO:0008270">
    <property type="term" value="F:zinc ion binding"/>
    <property type="evidence" value="ECO:0007669"/>
    <property type="project" value="UniProtKB-KW"/>
</dbReference>